<name>A0ABP1RGB3_9HEXA</name>
<evidence type="ECO:0000259" key="2">
    <source>
        <dbReference type="Pfam" id="PF08718"/>
    </source>
</evidence>
<sequence length="284" mass="31998">MAENSPPNDNDDLNETLSESKFPDTNKPEETCTVDDSTNALHVENPEVKEDLQSLPPPPPESTLSSVSFANVDSCKFFRIDVLQRCLESCIRPSDCEIDMDRYLDTFKEICKLLDNLGAVIRAYIGGDIKEKISIIKEHKAGKYGPFYETIEKMVIFEKSNGIHEADVDENGSRTILRLHRSLHFVLEFLRGLNKLNLDQGLGSMGREVYNMTLAQHHPWAYKKIGRLALSTLGAKKTLVANFHDGSMTSSQLHEVIESVVTVATRVHSQCQTIYEHHNLLELP</sequence>
<dbReference type="PANTHER" id="PTHR10219">
    <property type="entry name" value="GLYCOLIPID TRANSFER PROTEIN-RELATED"/>
    <property type="match status" value="1"/>
</dbReference>
<dbReference type="Proteomes" id="UP001642540">
    <property type="component" value="Unassembled WGS sequence"/>
</dbReference>
<feature type="compositionally biased region" description="Basic and acidic residues" evidence="1">
    <location>
        <begin position="21"/>
        <end position="30"/>
    </location>
</feature>
<dbReference type="InterPro" id="IPR014830">
    <property type="entry name" value="Glycolipid_transfer_prot_dom"/>
</dbReference>
<feature type="domain" description="Glycolipid transfer protein" evidence="2">
    <location>
        <begin position="98"/>
        <end position="243"/>
    </location>
</feature>
<evidence type="ECO:0000313" key="4">
    <source>
        <dbReference type="Proteomes" id="UP001642540"/>
    </source>
</evidence>
<proteinExistence type="predicted"/>
<evidence type="ECO:0000313" key="3">
    <source>
        <dbReference type="EMBL" id="CAL8126758.1"/>
    </source>
</evidence>
<feature type="region of interest" description="Disordered" evidence="1">
    <location>
        <begin position="1"/>
        <end position="65"/>
    </location>
</feature>
<protein>
    <recommendedName>
        <fullName evidence="2">Glycolipid transfer protein domain-containing protein</fullName>
    </recommendedName>
</protein>
<dbReference type="SUPFAM" id="SSF110004">
    <property type="entry name" value="Glycolipid transfer protein, GLTP"/>
    <property type="match status" value="1"/>
</dbReference>
<keyword evidence="4" id="KW-1185">Reference proteome</keyword>
<organism evidence="3 4">
    <name type="scientific">Orchesella dallaii</name>
    <dbReference type="NCBI Taxonomy" id="48710"/>
    <lineage>
        <taxon>Eukaryota</taxon>
        <taxon>Metazoa</taxon>
        <taxon>Ecdysozoa</taxon>
        <taxon>Arthropoda</taxon>
        <taxon>Hexapoda</taxon>
        <taxon>Collembola</taxon>
        <taxon>Entomobryomorpha</taxon>
        <taxon>Entomobryoidea</taxon>
        <taxon>Orchesellidae</taxon>
        <taxon>Orchesellinae</taxon>
        <taxon>Orchesella</taxon>
    </lineage>
</organism>
<reference evidence="3 4" key="1">
    <citation type="submission" date="2024-08" db="EMBL/GenBank/DDBJ databases">
        <authorList>
            <person name="Cucini C."/>
            <person name="Frati F."/>
        </authorList>
    </citation>
    <scope>NUCLEOTIDE SEQUENCE [LARGE SCALE GENOMIC DNA]</scope>
</reference>
<accession>A0ABP1RGB3</accession>
<dbReference type="InterPro" id="IPR036497">
    <property type="entry name" value="GLTP_sf"/>
</dbReference>
<dbReference type="PANTHER" id="PTHR10219:SF43">
    <property type="entry name" value="GLYCOLIPID TRANSFER PROTEIN DOMAIN-CONTAINING PROTEIN"/>
    <property type="match status" value="1"/>
</dbReference>
<dbReference type="Gene3D" id="1.10.3520.10">
    <property type="entry name" value="Glycolipid transfer protein"/>
    <property type="match status" value="1"/>
</dbReference>
<gene>
    <name evidence="3" type="ORF">ODALV1_LOCUS21538</name>
</gene>
<comment type="caution">
    <text evidence="3">The sequence shown here is derived from an EMBL/GenBank/DDBJ whole genome shotgun (WGS) entry which is preliminary data.</text>
</comment>
<dbReference type="Pfam" id="PF08718">
    <property type="entry name" value="GLTP"/>
    <property type="match status" value="1"/>
</dbReference>
<evidence type="ECO:0000256" key="1">
    <source>
        <dbReference type="SAM" id="MobiDB-lite"/>
    </source>
</evidence>
<dbReference type="EMBL" id="CAXLJM020000072">
    <property type="protein sequence ID" value="CAL8126758.1"/>
    <property type="molecule type" value="Genomic_DNA"/>
</dbReference>